<organism evidence="1 2">
    <name type="scientific">Puccinia sorghi</name>
    <dbReference type="NCBI Taxonomy" id="27349"/>
    <lineage>
        <taxon>Eukaryota</taxon>
        <taxon>Fungi</taxon>
        <taxon>Dikarya</taxon>
        <taxon>Basidiomycota</taxon>
        <taxon>Pucciniomycotina</taxon>
        <taxon>Pucciniomycetes</taxon>
        <taxon>Pucciniales</taxon>
        <taxon>Pucciniaceae</taxon>
        <taxon>Puccinia</taxon>
    </lineage>
</organism>
<dbReference type="VEuPathDB" id="FungiDB:VP01_496g6"/>
<dbReference type="EMBL" id="LAVV01010131">
    <property type="protein sequence ID" value="KNZ49507.1"/>
    <property type="molecule type" value="Genomic_DNA"/>
</dbReference>
<proteinExistence type="predicted"/>
<accession>A0A0L6UMM5</accession>
<reference evidence="1 2" key="1">
    <citation type="submission" date="2015-08" db="EMBL/GenBank/DDBJ databases">
        <title>Next Generation Sequencing and Analysis of the Genome of Puccinia sorghi L Schw, the Causal Agent of Maize Common Rust.</title>
        <authorList>
            <person name="Rochi L."/>
            <person name="Burguener G."/>
            <person name="Darino M."/>
            <person name="Turjanski A."/>
            <person name="Kreff E."/>
            <person name="Dieguez M.J."/>
            <person name="Sacco F."/>
        </authorList>
    </citation>
    <scope>NUCLEOTIDE SEQUENCE [LARGE SCALE GENOMIC DNA]</scope>
    <source>
        <strain evidence="1 2">RO10H11247</strain>
    </source>
</reference>
<evidence type="ECO:0000313" key="2">
    <source>
        <dbReference type="Proteomes" id="UP000037035"/>
    </source>
</evidence>
<comment type="caution">
    <text evidence="1">The sequence shown here is derived from an EMBL/GenBank/DDBJ whole genome shotgun (WGS) entry which is preliminary data.</text>
</comment>
<keyword evidence="2" id="KW-1185">Reference proteome</keyword>
<sequence>MIKFTPICVLKIGSATHLDQRSNFLWVAVPKRKGIVIEIQLKFIKTLSSKTLGFWKQNLKFPHRFDLPPLNFMEIKIHLGQKITITIFTLKLVVNAEYPVTCIIAHIFDLKIFKIKIYTQPFKIIYWSSMGLHAMFEGIDSFPHPFWVYRLFGEYLKVRWQLWVSEVASVEGLQRITYGKAGVIRVFGGSRRNWRRFFPEKGFGVWVAEGLRIYVETGANESEWCCRGWKSMVAGCGKVVRISGEFVIVGVEALVSIYHLSVQNIQNLFTGCTERSGEKGVFIDRVKEFQITTLQKTCSTSCTLMNGHCEDCTMTIPKYLHIQTDGFLMEAWLDCFVCQLQAFFFQCVTWAYELTIELPTFHQLCIEILDNISILLETVLKGNSIALIPPQSHTISSTWPDYFKLLVNQYSYQPVHGLNYTPSWISTCSGNPRLQWEWGFCHPDCEVADGWPLNGIESHRSSAPCDMKSREKVFDGFAGLKVIWCILRISETASIILELSSLDEQDYVGQINSVTGVSALTLTIQRVFDMQPTGFEGSTHQTSPKCQIWVATSKPMRQGWVQCIVVILIFFPNFQQFKTKWDKLFQDQSMITCPQVLIDWSWCHNREIYYI</sequence>
<gene>
    <name evidence="1" type="ORF">VP01_496g6</name>
</gene>
<dbReference type="Proteomes" id="UP000037035">
    <property type="component" value="Unassembled WGS sequence"/>
</dbReference>
<dbReference type="AlphaFoldDB" id="A0A0L6UMM5"/>
<evidence type="ECO:0000313" key="1">
    <source>
        <dbReference type="EMBL" id="KNZ49507.1"/>
    </source>
</evidence>
<protein>
    <submittedName>
        <fullName evidence="1">Uncharacterized protein</fullName>
    </submittedName>
</protein>
<name>A0A0L6UMM5_9BASI</name>